<dbReference type="PRINTS" id="PR00119">
    <property type="entry name" value="CATATPASE"/>
</dbReference>
<dbReference type="SFLD" id="SFLDS00003">
    <property type="entry name" value="Haloacid_Dehalogenase"/>
    <property type="match status" value="1"/>
</dbReference>
<protein>
    <submittedName>
        <fullName evidence="13">E1-E2 ATPase-domain-containing protein</fullName>
    </submittedName>
</protein>
<keyword evidence="6 10" id="KW-0067">ATP-binding</keyword>
<feature type="transmembrane region" description="Helical" evidence="10">
    <location>
        <begin position="523"/>
        <end position="553"/>
    </location>
</feature>
<dbReference type="Pfam" id="PF00403">
    <property type="entry name" value="HMA"/>
    <property type="match status" value="1"/>
</dbReference>
<dbReference type="GO" id="GO:0016020">
    <property type="term" value="C:membrane"/>
    <property type="evidence" value="ECO:0007669"/>
    <property type="project" value="UniProtKB-SubCell"/>
</dbReference>
<dbReference type="GO" id="GO:0043682">
    <property type="term" value="F:P-type divalent copper transporter activity"/>
    <property type="evidence" value="ECO:0007669"/>
    <property type="project" value="TreeGrafter"/>
</dbReference>
<feature type="compositionally biased region" description="Basic and acidic residues" evidence="11">
    <location>
        <begin position="1"/>
        <end position="13"/>
    </location>
</feature>
<feature type="transmembrane region" description="Helical" evidence="10">
    <location>
        <begin position="199"/>
        <end position="223"/>
    </location>
</feature>
<feature type="transmembrane region" description="Helical" evidence="10">
    <location>
        <begin position="309"/>
        <end position="327"/>
    </location>
</feature>
<evidence type="ECO:0000259" key="12">
    <source>
        <dbReference type="PROSITE" id="PS50846"/>
    </source>
</evidence>
<evidence type="ECO:0000256" key="8">
    <source>
        <dbReference type="ARBA" id="ARBA00022989"/>
    </source>
</evidence>
<feature type="region of interest" description="Disordered" evidence="11">
    <location>
        <begin position="1"/>
        <end position="20"/>
    </location>
</feature>
<dbReference type="InterPro" id="IPR006121">
    <property type="entry name" value="HMA_dom"/>
</dbReference>
<dbReference type="Gene3D" id="3.40.50.1000">
    <property type="entry name" value="HAD superfamily/HAD-like"/>
    <property type="match status" value="1"/>
</dbReference>
<keyword evidence="7" id="KW-1278">Translocase</keyword>
<sequence length="961" mass="103200">MARLSLDKGKEIDPLPGSQGPSTVQLAVGGMTCSSCVRTITEALSKLEGVSEISLNQLGKSASAVVASASLADSLATLIEDLGYEAQVLSVTPLAASQAFKRGDRRTIALEFKGMRSITEDMAEAVQKLDSSLTVEEPHTSDPPNVIRLSYAPDPPAFTIRTLVSSLSQRYSPTTISIYHPPSADETALKLYRKEQRSLLIRLLVAVLLSIPIFVIGIVYMSLVRESNPVRRYFQSTAWAGQVPRGEWILFILATPIMFFSAAVLWFLWRPGFFVSLGVSVAYFSSIAELAISARTVSNEVIHVDGPTTYFDSVAFLTMFLLIGRFIEAFSKHQAANAVTLLGNLRSSEALLLISERPPSSSFEINDEKSATSRLNPKVETIPTDLLEVGDIVRVPAGASPPSDGVIVSSEPTFFDESSLTGESRDVQKSKGDQIFVGTINKLRVVDMIVEAVEEGTMLEQVINAVRQGQSKRAPVEKVVDILTSYFVPVVTALAIITWIVWLSLGLSGALPADTLSSSVGGWAFWSLEFAISVFVIACPCGIGLAAPTALLVGSGLAAKHGILARGGGEAFQEASQIDVIVFDKTGTLTEGNEPKVTDVVVHPPPSSTSRNAEDVAVWDSRVLGIVLQLASGSSHPLSLALRNHLQDRSYSQSSGSEIEEIPGCGVKGNFHLTNGEAKAKARAMLGNDTWLSEHGAIIGPNDADTLQRLRQDGKSVVLLALALEESAVFTVCAFFAIADPIRQEASPVVARLQTQGIETWMISGDNQVTARAVARSVGIPSENVIAGVLPNQKAEKIQWLQTLPRLKQGRTWYGKKVSSSRRKIVAMVGDGINDAPALTAADVGIAMGSGSDIALSSAHFVLLTSNLRTLLTLTDLSKKVFRRIEFNFGWATVYNLITLPIAAGVIYPAGHSRLSPVWSSLAMALSSTSVVCSSLLLRLYKEPKFEDVGSSLKEESDNRC</sequence>
<keyword evidence="14" id="KW-1185">Reference proteome</keyword>
<keyword evidence="9 10" id="KW-0472">Membrane</keyword>
<dbReference type="CDD" id="cd00371">
    <property type="entry name" value="HMA"/>
    <property type="match status" value="1"/>
</dbReference>
<name>A0A9P5NC22_GYMJU</name>
<dbReference type="FunFam" id="3.30.70.100:FF:000001">
    <property type="entry name" value="ATPase copper transporting beta"/>
    <property type="match status" value="1"/>
</dbReference>
<dbReference type="Gene3D" id="3.30.70.100">
    <property type="match status" value="1"/>
</dbReference>
<feature type="transmembrane region" description="Helical" evidence="10">
    <location>
        <begin position="917"/>
        <end position="938"/>
    </location>
</feature>
<evidence type="ECO:0000256" key="5">
    <source>
        <dbReference type="ARBA" id="ARBA00022741"/>
    </source>
</evidence>
<feature type="transmembrane region" description="Helical" evidence="10">
    <location>
        <begin position="482"/>
        <end position="503"/>
    </location>
</feature>
<organism evidence="13 14">
    <name type="scientific">Gymnopilus junonius</name>
    <name type="common">Spectacular rustgill mushroom</name>
    <name type="synonym">Gymnopilus spectabilis subsp. junonius</name>
    <dbReference type="NCBI Taxonomy" id="109634"/>
    <lineage>
        <taxon>Eukaryota</taxon>
        <taxon>Fungi</taxon>
        <taxon>Dikarya</taxon>
        <taxon>Basidiomycota</taxon>
        <taxon>Agaricomycotina</taxon>
        <taxon>Agaricomycetes</taxon>
        <taxon>Agaricomycetidae</taxon>
        <taxon>Agaricales</taxon>
        <taxon>Agaricineae</taxon>
        <taxon>Hymenogastraceae</taxon>
        <taxon>Gymnopilus</taxon>
    </lineage>
</organism>
<dbReference type="GO" id="GO:0005507">
    <property type="term" value="F:copper ion binding"/>
    <property type="evidence" value="ECO:0007669"/>
    <property type="project" value="TreeGrafter"/>
</dbReference>
<keyword evidence="8 10" id="KW-1133">Transmembrane helix</keyword>
<evidence type="ECO:0000256" key="10">
    <source>
        <dbReference type="RuleBase" id="RU362081"/>
    </source>
</evidence>
<feature type="transmembrane region" description="Helical" evidence="10">
    <location>
        <begin position="275"/>
        <end position="297"/>
    </location>
</feature>
<keyword evidence="4 10" id="KW-0479">Metal-binding</keyword>
<dbReference type="InterPro" id="IPR044492">
    <property type="entry name" value="P_typ_ATPase_HD_dom"/>
</dbReference>
<feature type="transmembrane region" description="Helical" evidence="10">
    <location>
        <begin position="248"/>
        <end position="268"/>
    </location>
</feature>
<dbReference type="InterPro" id="IPR036163">
    <property type="entry name" value="HMA_dom_sf"/>
</dbReference>
<evidence type="ECO:0000313" key="14">
    <source>
        <dbReference type="Proteomes" id="UP000724874"/>
    </source>
</evidence>
<dbReference type="SUPFAM" id="SSF81660">
    <property type="entry name" value="Metal cation-transporting ATPase, ATP-binding domain N"/>
    <property type="match status" value="1"/>
</dbReference>
<reference evidence="13" key="1">
    <citation type="submission" date="2020-11" db="EMBL/GenBank/DDBJ databases">
        <authorList>
            <consortium name="DOE Joint Genome Institute"/>
            <person name="Ahrendt S."/>
            <person name="Riley R."/>
            <person name="Andreopoulos W."/>
            <person name="LaButti K."/>
            <person name="Pangilinan J."/>
            <person name="Ruiz-duenas F.J."/>
            <person name="Barrasa J.M."/>
            <person name="Sanchez-Garcia M."/>
            <person name="Camarero S."/>
            <person name="Miyauchi S."/>
            <person name="Serrano A."/>
            <person name="Linde D."/>
            <person name="Babiker R."/>
            <person name="Drula E."/>
            <person name="Ayuso-Fernandez I."/>
            <person name="Pacheco R."/>
            <person name="Padilla G."/>
            <person name="Ferreira P."/>
            <person name="Barriuso J."/>
            <person name="Kellner H."/>
            <person name="Castanera R."/>
            <person name="Alfaro M."/>
            <person name="Ramirez L."/>
            <person name="Pisabarro A.G."/>
            <person name="Kuo A."/>
            <person name="Tritt A."/>
            <person name="Lipzen A."/>
            <person name="He G."/>
            <person name="Yan M."/>
            <person name="Ng V."/>
            <person name="Cullen D."/>
            <person name="Martin F."/>
            <person name="Rosso M.-N."/>
            <person name="Henrissat B."/>
            <person name="Hibbett D."/>
            <person name="Martinez A.T."/>
            <person name="Grigoriev I.V."/>
        </authorList>
    </citation>
    <scope>NUCLEOTIDE SEQUENCE</scope>
    <source>
        <strain evidence="13">AH 44721</strain>
    </source>
</reference>
<dbReference type="GO" id="GO:0016887">
    <property type="term" value="F:ATP hydrolysis activity"/>
    <property type="evidence" value="ECO:0007669"/>
    <property type="project" value="InterPro"/>
</dbReference>
<dbReference type="NCBIfam" id="TIGR01525">
    <property type="entry name" value="ATPase-IB_hvy"/>
    <property type="match status" value="1"/>
</dbReference>
<evidence type="ECO:0000256" key="3">
    <source>
        <dbReference type="ARBA" id="ARBA00022692"/>
    </source>
</evidence>
<dbReference type="InterPro" id="IPR023298">
    <property type="entry name" value="ATPase_P-typ_TM_dom_sf"/>
</dbReference>
<dbReference type="InterPro" id="IPR008250">
    <property type="entry name" value="ATPase_P-typ_transduc_dom_A_sf"/>
</dbReference>
<evidence type="ECO:0000313" key="13">
    <source>
        <dbReference type="EMBL" id="KAF8877244.1"/>
    </source>
</evidence>
<dbReference type="GO" id="GO:0055070">
    <property type="term" value="P:copper ion homeostasis"/>
    <property type="evidence" value="ECO:0007669"/>
    <property type="project" value="TreeGrafter"/>
</dbReference>
<dbReference type="InterPro" id="IPR059000">
    <property type="entry name" value="ATPase_P-type_domA"/>
</dbReference>
<accession>A0A9P5NC22</accession>
<evidence type="ECO:0000256" key="7">
    <source>
        <dbReference type="ARBA" id="ARBA00022967"/>
    </source>
</evidence>
<keyword evidence="5 10" id="KW-0547">Nucleotide-binding</keyword>
<dbReference type="Gene3D" id="2.70.150.10">
    <property type="entry name" value="Calcium-transporting ATPase, cytoplasmic transduction domain A"/>
    <property type="match status" value="1"/>
</dbReference>
<evidence type="ECO:0000256" key="9">
    <source>
        <dbReference type="ARBA" id="ARBA00023136"/>
    </source>
</evidence>
<dbReference type="PROSITE" id="PS00154">
    <property type="entry name" value="ATPASE_E1_E2"/>
    <property type="match status" value="1"/>
</dbReference>
<dbReference type="NCBIfam" id="TIGR01494">
    <property type="entry name" value="ATPase_P-type"/>
    <property type="match status" value="2"/>
</dbReference>
<dbReference type="InterPro" id="IPR018303">
    <property type="entry name" value="ATPase_P-typ_P_site"/>
</dbReference>
<dbReference type="Pfam" id="PF00122">
    <property type="entry name" value="E1-E2_ATPase"/>
    <property type="match status" value="1"/>
</dbReference>
<evidence type="ECO:0000256" key="11">
    <source>
        <dbReference type="SAM" id="MobiDB-lite"/>
    </source>
</evidence>
<dbReference type="PANTHER" id="PTHR43520:SF32">
    <property type="entry name" value="COPPER RESISTANCE P-TYPE ATPASE (EUROFUNG)"/>
    <property type="match status" value="1"/>
</dbReference>
<dbReference type="AlphaFoldDB" id="A0A9P5NC22"/>
<feature type="domain" description="HMA" evidence="12">
    <location>
        <begin position="22"/>
        <end position="87"/>
    </location>
</feature>
<dbReference type="PANTHER" id="PTHR43520">
    <property type="entry name" value="ATP7, ISOFORM B"/>
    <property type="match status" value="1"/>
</dbReference>
<dbReference type="SUPFAM" id="SSF81665">
    <property type="entry name" value="Calcium ATPase, transmembrane domain M"/>
    <property type="match status" value="1"/>
</dbReference>
<dbReference type="SUPFAM" id="SSF56784">
    <property type="entry name" value="HAD-like"/>
    <property type="match status" value="1"/>
</dbReference>
<gene>
    <name evidence="13" type="ORF">CPB84DRAFT_1795200</name>
</gene>
<evidence type="ECO:0000256" key="4">
    <source>
        <dbReference type="ARBA" id="ARBA00022723"/>
    </source>
</evidence>
<feature type="transmembrane region" description="Helical" evidence="10">
    <location>
        <begin position="889"/>
        <end position="911"/>
    </location>
</feature>
<comment type="caution">
    <text evidence="13">The sequence shown here is derived from an EMBL/GenBank/DDBJ whole genome shotgun (WGS) entry which is preliminary data.</text>
</comment>
<dbReference type="InterPro" id="IPR023214">
    <property type="entry name" value="HAD_sf"/>
</dbReference>
<dbReference type="InterPro" id="IPR027256">
    <property type="entry name" value="P-typ_ATPase_IB"/>
</dbReference>
<proteinExistence type="inferred from homology"/>
<dbReference type="InterPro" id="IPR036412">
    <property type="entry name" value="HAD-like_sf"/>
</dbReference>
<dbReference type="PROSITE" id="PS50846">
    <property type="entry name" value="HMA_2"/>
    <property type="match status" value="1"/>
</dbReference>
<dbReference type="SUPFAM" id="SSF55008">
    <property type="entry name" value="HMA, heavy metal-associated domain"/>
    <property type="match status" value="1"/>
</dbReference>
<dbReference type="Gene3D" id="3.40.1110.10">
    <property type="entry name" value="Calcium-transporting ATPase, cytoplasmic domain N"/>
    <property type="match status" value="1"/>
</dbReference>
<dbReference type="InterPro" id="IPR001757">
    <property type="entry name" value="P_typ_ATPase"/>
</dbReference>
<evidence type="ECO:0000256" key="2">
    <source>
        <dbReference type="ARBA" id="ARBA00006024"/>
    </source>
</evidence>
<comment type="subcellular location">
    <subcellularLocation>
        <location evidence="1">Membrane</location>
        <topology evidence="1">Multi-pass membrane protein</topology>
    </subcellularLocation>
</comment>
<evidence type="ECO:0000256" key="1">
    <source>
        <dbReference type="ARBA" id="ARBA00004141"/>
    </source>
</evidence>
<keyword evidence="3 10" id="KW-0812">Transmembrane</keyword>
<comment type="similarity">
    <text evidence="2 10">Belongs to the cation transport ATPase (P-type) (TC 3.A.3) family. Type IB subfamily.</text>
</comment>
<dbReference type="OrthoDB" id="432719at2759"/>
<evidence type="ECO:0000256" key="6">
    <source>
        <dbReference type="ARBA" id="ARBA00022840"/>
    </source>
</evidence>
<dbReference type="GO" id="GO:0005524">
    <property type="term" value="F:ATP binding"/>
    <property type="evidence" value="ECO:0007669"/>
    <property type="project" value="UniProtKB-UniRule"/>
</dbReference>
<dbReference type="Proteomes" id="UP000724874">
    <property type="component" value="Unassembled WGS sequence"/>
</dbReference>
<dbReference type="EMBL" id="JADNYJ010000173">
    <property type="protein sequence ID" value="KAF8877244.1"/>
    <property type="molecule type" value="Genomic_DNA"/>
</dbReference>
<dbReference type="SUPFAM" id="SSF81653">
    <property type="entry name" value="Calcium ATPase, transduction domain A"/>
    <property type="match status" value="1"/>
</dbReference>
<dbReference type="SFLD" id="SFLDF00027">
    <property type="entry name" value="p-type_atpase"/>
    <property type="match status" value="1"/>
</dbReference>
<dbReference type="InterPro" id="IPR023299">
    <property type="entry name" value="ATPase_P-typ_cyto_dom_N"/>
</dbReference>
<dbReference type="Pfam" id="PF00702">
    <property type="entry name" value="Hydrolase"/>
    <property type="match status" value="1"/>
</dbReference>
<dbReference type="SFLD" id="SFLDG00002">
    <property type="entry name" value="C1.7:_P-type_atpase_like"/>
    <property type="match status" value="1"/>
</dbReference>